<sequence>YALCSDKPSQNVDHFTGIVASLFVLYHLFLIKNTLHALQDRFPSSLYQTSNVLSSRLARVHMMTPFIFDEGIGISLGEIVTMLFEMVRKMVLFSIVMFNRSSVLLSYSKLWFLVCSILK</sequence>
<accession>A0A453PI68</accession>
<reference evidence="3" key="2">
    <citation type="journal article" date="2017" name="Nat. Plants">
        <title>The Aegilops tauschii genome reveals multiple impacts of transposons.</title>
        <authorList>
            <person name="Zhao G."/>
            <person name="Zou C."/>
            <person name="Li K."/>
            <person name="Wang K."/>
            <person name="Li T."/>
            <person name="Gao L."/>
            <person name="Zhang X."/>
            <person name="Wang H."/>
            <person name="Yang Z."/>
            <person name="Liu X."/>
            <person name="Jiang W."/>
            <person name="Mao L."/>
            <person name="Kong X."/>
            <person name="Jiao Y."/>
            <person name="Jia J."/>
        </authorList>
    </citation>
    <scope>NUCLEOTIDE SEQUENCE [LARGE SCALE GENOMIC DNA]</scope>
    <source>
        <strain evidence="3">cv. AL8/78</strain>
    </source>
</reference>
<reference evidence="3" key="1">
    <citation type="journal article" date="2014" name="Science">
        <title>Ancient hybridizations among the ancestral genomes of bread wheat.</title>
        <authorList>
            <consortium name="International Wheat Genome Sequencing Consortium,"/>
            <person name="Marcussen T."/>
            <person name="Sandve S.R."/>
            <person name="Heier L."/>
            <person name="Spannagl M."/>
            <person name="Pfeifer M."/>
            <person name="Jakobsen K.S."/>
            <person name="Wulff B.B."/>
            <person name="Steuernagel B."/>
            <person name="Mayer K.F."/>
            <person name="Olsen O.A."/>
        </authorList>
    </citation>
    <scope>NUCLEOTIDE SEQUENCE [LARGE SCALE GENOMIC DNA]</scope>
    <source>
        <strain evidence="3">cv. AL8/78</strain>
    </source>
</reference>
<reference evidence="2" key="4">
    <citation type="submission" date="2019-03" db="UniProtKB">
        <authorList>
            <consortium name="EnsemblPlants"/>
        </authorList>
    </citation>
    <scope>IDENTIFICATION</scope>
</reference>
<proteinExistence type="predicted"/>
<keyword evidence="1" id="KW-0812">Transmembrane</keyword>
<keyword evidence="1" id="KW-0472">Membrane</keyword>
<organism evidence="2 3">
    <name type="scientific">Aegilops tauschii subsp. strangulata</name>
    <name type="common">Goatgrass</name>
    <dbReference type="NCBI Taxonomy" id="200361"/>
    <lineage>
        <taxon>Eukaryota</taxon>
        <taxon>Viridiplantae</taxon>
        <taxon>Streptophyta</taxon>
        <taxon>Embryophyta</taxon>
        <taxon>Tracheophyta</taxon>
        <taxon>Spermatophyta</taxon>
        <taxon>Magnoliopsida</taxon>
        <taxon>Liliopsida</taxon>
        <taxon>Poales</taxon>
        <taxon>Poaceae</taxon>
        <taxon>BOP clade</taxon>
        <taxon>Pooideae</taxon>
        <taxon>Triticodae</taxon>
        <taxon>Triticeae</taxon>
        <taxon>Triticinae</taxon>
        <taxon>Aegilops</taxon>
    </lineage>
</organism>
<feature type="transmembrane region" description="Helical" evidence="1">
    <location>
        <begin position="12"/>
        <end position="31"/>
    </location>
</feature>
<reference evidence="2" key="3">
    <citation type="journal article" date="2017" name="Nature">
        <title>Genome sequence of the progenitor of the wheat D genome Aegilops tauschii.</title>
        <authorList>
            <person name="Luo M.C."/>
            <person name="Gu Y.Q."/>
            <person name="Puiu D."/>
            <person name="Wang H."/>
            <person name="Twardziok S.O."/>
            <person name="Deal K.R."/>
            <person name="Huo N."/>
            <person name="Zhu T."/>
            <person name="Wang L."/>
            <person name="Wang Y."/>
            <person name="McGuire P.E."/>
            <person name="Liu S."/>
            <person name="Long H."/>
            <person name="Ramasamy R.K."/>
            <person name="Rodriguez J.C."/>
            <person name="Van S.L."/>
            <person name="Yuan L."/>
            <person name="Wang Z."/>
            <person name="Xia Z."/>
            <person name="Xiao L."/>
            <person name="Anderson O.D."/>
            <person name="Ouyang S."/>
            <person name="Liang Y."/>
            <person name="Zimin A.V."/>
            <person name="Pertea G."/>
            <person name="Qi P."/>
            <person name="Bennetzen J.L."/>
            <person name="Dai X."/>
            <person name="Dawson M.W."/>
            <person name="Muller H.G."/>
            <person name="Kugler K."/>
            <person name="Rivarola-Duarte L."/>
            <person name="Spannagl M."/>
            <person name="Mayer K.F.X."/>
            <person name="Lu F.H."/>
            <person name="Bevan M.W."/>
            <person name="Leroy P."/>
            <person name="Li P."/>
            <person name="You F.M."/>
            <person name="Sun Q."/>
            <person name="Liu Z."/>
            <person name="Lyons E."/>
            <person name="Wicker T."/>
            <person name="Salzberg S.L."/>
            <person name="Devos K.M."/>
            <person name="Dvorak J."/>
        </authorList>
    </citation>
    <scope>NUCLEOTIDE SEQUENCE [LARGE SCALE GENOMIC DNA]</scope>
    <source>
        <strain evidence="2">cv. AL8/78</strain>
    </source>
</reference>
<dbReference type="EnsemblPlants" id="AET6Gv20738600.20">
    <property type="protein sequence ID" value="AET6Gv20738600.20"/>
    <property type="gene ID" value="AET6Gv20738600"/>
</dbReference>
<evidence type="ECO:0000256" key="1">
    <source>
        <dbReference type="SAM" id="Phobius"/>
    </source>
</evidence>
<reference evidence="2" key="5">
    <citation type="journal article" date="2021" name="G3 (Bethesda)">
        <title>Aegilops tauschii genome assembly Aet v5.0 features greater sequence contiguity and improved annotation.</title>
        <authorList>
            <person name="Wang L."/>
            <person name="Zhu T."/>
            <person name="Rodriguez J.C."/>
            <person name="Deal K.R."/>
            <person name="Dubcovsky J."/>
            <person name="McGuire P.E."/>
            <person name="Lux T."/>
            <person name="Spannagl M."/>
            <person name="Mayer K.F.X."/>
            <person name="Baldrich P."/>
            <person name="Meyers B.C."/>
            <person name="Huo N."/>
            <person name="Gu Y.Q."/>
            <person name="Zhou H."/>
            <person name="Devos K.M."/>
            <person name="Bennetzen J.L."/>
            <person name="Unver T."/>
            <person name="Budak H."/>
            <person name="Gulick P.J."/>
            <person name="Galiba G."/>
            <person name="Kalapos B."/>
            <person name="Nelson D.R."/>
            <person name="Li P."/>
            <person name="You F.M."/>
            <person name="Luo M.C."/>
            <person name="Dvorak J."/>
        </authorList>
    </citation>
    <scope>NUCLEOTIDE SEQUENCE [LARGE SCALE GENOMIC DNA]</scope>
    <source>
        <strain evidence="2">cv. AL8/78</strain>
    </source>
</reference>
<dbReference type="Proteomes" id="UP000015105">
    <property type="component" value="Chromosome 6D"/>
</dbReference>
<dbReference type="Gramene" id="AET6Gv20738600.20">
    <property type="protein sequence ID" value="AET6Gv20738600.20"/>
    <property type="gene ID" value="AET6Gv20738600"/>
</dbReference>
<dbReference type="AlphaFoldDB" id="A0A453PI68"/>
<protein>
    <submittedName>
        <fullName evidence="2">Uncharacterized protein</fullName>
    </submittedName>
</protein>
<name>A0A453PI68_AEGTS</name>
<keyword evidence="1" id="KW-1133">Transmembrane helix</keyword>
<evidence type="ECO:0000313" key="3">
    <source>
        <dbReference type="Proteomes" id="UP000015105"/>
    </source>
</evidence>
<keyword evidence="3" id="KW-1185">Reference proteome</keyword>
<evidence type="ECO:0000313" key="2">
    <source>
        <dbReference type="EnsemblPlants" id="AET6Gv20738600.20"/>
    </source>
</evidence>